<dbReference type="EMBL" id="CAJGYM010000114">
    <property type="protein sequence ID" value="CAD6198050.1"/>
    <property type="molecule type" value="Genomic_DNA"/>
</dbReference>
<feature type="transmembrane region" description="Helical" evidence="8">
    <location>
        <begin position="272"/>
        <end position="290"/>
    </location>
</feature>
<organism evidence="11 12">
    <name type="scientific">Caenorhabditis auriculariae</name>
    <dbReference type="NCBI Taxonomy" id="2777116"/>
    <lineage>
        <taxon>Eukaryota</taxon>
        <taxon>Metazoa</taxon>
        <taxon>Ecdysozoa</taxon>
        <taxon>Nematoda</taxon>
        <taxon>Chromadorea</taxon>
        <taxon>Rhabditida</taxon>
        <taxon>Rhabditina</taxon>
        <taxon>Rhabditomorpha</taxon>
        <taxon>Rhabditoidea</taxon>
        <taxon>Rhabditidae</taxon>
        <taxon>Peloderinae</taxon>
        <taxon>Caenorhabditis</taxon>
    </lineage>
</organism>
<dbReference type="GO" id="GO:0019706">
    <property type="term" value="F:protein-cysteine S-palmitoyltransferase activity"/>
    <property type="evidence" value="ECO:0007669"/>
    <property type="project" value="UniProtKB-EC"/>
</dbReference>
<evidence type="ECO:0000256" key="5">
    <source>
        <dbReference type="ARBA" id="ARBA00023043"/>
    </source>
</evidence>
<evidence type="ECO:0000256" key="8">
    <source>
        <dbReference type="RuleBase" id="RU079119"/>
    </source>
</evidence>
<dbReference type="PROSITE" id="PS50216">
    <property type="entry name" value="DHHC"/>
    <property type="match status" value="1"/>
</dbReference>
<comment type="similarity">
    <text evidence="8">Belongs to the DHHC palmitoyltransferase family.</text>
</comment>
<feature type="repeat" description="ANK" evidence="7">
    <location>
        <begin position="42"/>
        <end position="74"/>
    </location>
</feature>
<proteinExistence type="inferred from homology"/>
<dbReference type="InterPro" id="IPR001594">
    <property type="entry name" value="Palmitoyltrfase_DHHC"/>
</dbReference>
<evidence type="ECO:0000313" key="12">
    <source>
        <dbReference type="Proteomes" id="UP000835052"/>
    </source>
</evidence>
<feature type="transmembrane region" description="Helical" evidence="8">
    <location>
        <begin position="299"/>
        <end position="321"/>
    </location>
</feature>
<reference evidence="11" key="1">
    <citation type="submission" date="2020-10" db="EMBL/GenBank/DDBJ databases">
        <authorList>
            <person name="Kikuchi T."/>
        </authorList>
    </citation>
    <scope>NUCLEOTIDE SEQUENCE</scope>
    <source>
        <strain evidence="11">NKZ352</strain>
    </source>
</reference>
<evidence type="ECO:0000256" key="2">
    <source>
        <dbReference type="ARBA" id="ARBA00022692"/>
    </source>
</evidence>
<feature type="domain" description="Palmitoyltransferase DHHC" evidence="10">
    <location>
        <begin position="380"/>
        <end position="498"/>
    </location>
</feature>
<feature type="region of interest" description="Disordered" evidence="9">
    <location>
        <begin position="509"/>
        <end position="533"/>
    </location>
</feature>
<dbReference type="Pfam" id="PF01529">
    <property type="entry name" value="DHHC"/>
    <property type="match status" value="1"/>
</dbReference>
<keyword evidence="8" id="KW-0808">Transferase</keyword>
<gene>
    <name evidence="11" type="ORF">CAUJ_LOCUS13957</name>
</gene>
<protein>
    <recommendedName>
        <fullName evidence="8">Palmitoyltransferase</fullName>
        <ecNumber evidence="8">2.3.1.225</ecNumber>
    </recommendedName>
</protein>
<comment type="domain">
    <text evidence="8">The DHHC domain is required for palmitoyltransferase activity.</text>
</comment>
<feature type="compositionally biased region" description="Low complexity" evidence="9">
    <location>
        <begin position="509"/>
        <end position="521"/>
    </location>
</feature>
<keyword evidence="5 7" id="KW-0040">ANK repeat</keyword>
<comment type="caution">
    <text evidence="11">The sequence shown here is derived from an EMBL/GenBank/DDBJ whole genome shotgun (WGS) entry which is preliminary data.</text>
</comment>
<evidence type="ECO:0000256" key="7">
    <source>
        <dbReference type="PROSITE-ProRule" id="PRU00023"/>
    </source>
</evidence>
<dbReference type="EC" id="2.3.1.225" evidence="8"/>
<keyword evidence="12" id="KW-1185">Reference proteome</keyword>
<dbReference type="Gene3D" id="1.25.40.20">
    <property type="entry name" value="Ankyrin repeat-containing domain"/>
    <property type="match status" value="1"/>
</dbReference>
<keyword evidence="3" id="KW-0677">Repeat</keyword>
<feature type="repeat" description="ANK" evidence="7">
    <location>
        <begin position="143"/>
        <end position="176"/>
    </location>
</feature>
<dbReference type="Proteomes" id="UP000835052">
    <property type="component" value="Unassembled WGS sequence"/>
</dbReference>
<dbReference type="InterPro" id="IPR036770">
    <property type="entry name" value="Ankyrin_rpt-contain_sf"/>
</dbReference>
<keyword evidence="6 8" id="KW-0472">Membrane</keyword>
<evidence type="ECO:0000256" key="6">
    <source>
        <dbReference type="ARBA" id="ARBA00023136"/>
    </source>
</evidence>
<dbReference type="PANTHER" id="PTHR24161">
    <property type="entry name" value="ANK_REP_REGION DOMAIN-CONTAINING PROTEIN-RELATED"/>
    <property type="match status" value="1"/>
</dbReference>
<dbReference type="GO" id="GO:0016020">
    <property type="term" value="C:membrane"/>
    <property type="evidence" value="ECO:0007669"/>
    <property type="project" value="UniProtKB-SubCell"/>
</dbReference>
<evidence type="ECO:0000256" key="1">
    <source>
        <dbReference type="ARBA" id="ARBA00004141"/>
    </source>
</evidence>
<feature type="repeat" description="ANK" evidence="7">
    <location>
        <begin position="178"/>
        <end position="210"/>
    </location>
</feature>
<evidence type="ECO:0000256" key="4">
    <source>
        <dbReference type="ARBA" id="ARBA00022989"/>
    </source>
</evidence>
<sequence>MALSSLTSPTGTEGVEACLTGDLAGLDEVLSAGLSPNQFDQENCTMLHWAAINQHVHIIERLLDSGADPNIIGGDLKSTPLHWAAYAGSLKAAVALVKGGASGEVLSINGETPLHLAAQTSATAVVAYLLVKFGDVKKFRDRKGRTPLMLAAKSTFGMFPIKLLIDEGSDVDSADPITGDTCLHIAVQANNLSAAEELLKGGANPEIANEKGKTPLEVAEEQKNKMMLAIFDRNYNDEICMMDPDLFLKTCTFFLPALLFGVFGAVFVLTHYAIGFGLLILLMLFSVVILNKIELKRTYLLPVGYIFSYGVTIFVCWAAYFIYETPIILQVVYLIFWSSTTFFFTKTIFMNDGVIEPPKNAREEYVQMVETSDLAETPIYCFTCWVPRPAESKHCSVCDHCVRDFDHHCPWLNRCITRSNHREFVCIILFGTLCNLSFGACVILLLYSKNLSLEETLKQYSFLLLTSLSTFVLLVSTCGLGSIQLEQITSNTTTNQKIMMKRNLQATASTRTASSSNPSESRQASEAPPNDRLTCGQRFKNFVAFCKKREA</sequence>
<dbReference type="PROSITE" id="PS50297">
    <property type="entry name" value="ANK_REP_REGION"/>
    <property type="match status" value="4"/>
</dbReference>
<keyword evidence="2 8" id="KW-0812">Transmembrane</keyword>
<dbReference type="PROSITE" id="PS50088">
    <property type="entry name" value="ANK_REPEAT"/>
    <property type="match status" value="4"/>
</dbReference>
<evidence type="ECO:0000259" key="10">
    <source>
        <dbReference type="Pfam" id="PF01529"/>
    </source>
</evidence>
<keyword evidence="8" id="KW-0012">Acyltransferase</keyword>
<dbReference type="SMART" id="SM00248">
    <property type="entry name" value="ANK"/>
    <property type="match status" value="5"/>
</dbReference>
<feature type="repeat" description="ANK" evidence="7">
    <location>
        <begin position="109"/>
        <end position="142"/>
    </location>
</feature>
<evidence type="ECO:0000256" key="3">
    <source>
        <dbReference type="ARBA" id="ARBA00022737"/>
    </source>
</evidence>
<feature type="transmembrane region" description="Helical" evidence="8">
    <location>
        <begin position="424"/>
        <end position="448"/>
    </location>
</feature>
<dbReference type="SUPFAM" id="SSF48403">
    <property type="entry name" value="Ankyrin repeat"/>
    <property type="match status" value="1"/>
</dbReference>
<accession>A0A8S1HU34</accession>
<keyword evidence="4 8" id="KW-1133">Transmembrane helix</keyword>
<feature type="transmembrane region" description="Helical" evidence="8">
    <location>
        <begin position="327"/>
        <end position="349"/>
    </location>
</feature>
<feature type="transmembrane region" description="Helical" evidence="8">
    <location>
        <begin position="460"/>
        <end position="483"/>
    </location>
</feature>
<evidence type="ECO:0000313" key="11">
    <source>
        <dbReference type="EMBL" id="CAD6198050.1"/>
    </source>
</evidence>
<dbReference type="PANTHER" id="PTHR24161:SF124">
    <property type="entry name" value="TRANSIENT RECEPTOR POTENTIAL CHANNEL PYREXIA"/>
    <property type="match status" value="1"/>
</dbReference>
<evidence type="ECO:0000256" key="9">
    <source>
        <dbReference type="SAM" id="MobiDB-lite"/>
    </source>
</evidence>
<dbReference type="Pfam" id="PF12796">
    <property type="entry name" value="Ank_2"/>
    <property type="match status" value="3"/>
</dbReference>
<dbReference type="OrthoDB" id="6781668at2759"/>
<dbReference type="AlphaFoldDB" id="A0A8S1HU34"/>
<name>A0A8S1HU34_9PELO</name>
<dbReference type="InterPro" id="IPR002110">
    <property type="entry name" value="Ankyrin_rpt"/>
</dbReference>
<comment type="catalytic activity">
    <reaction evidence="8">
        <text>L-cysteinyl-[protein] + hexadecanoyl-CoA = S-hexadecanoyl-L-cysteinyl-[protein] + CoA</text>
        <dbReference type="Rhea" id="RHEA:36683"/>
        <dbReference type="Rhea" id="RHEA-COMP:10131"/>
        <dbReference type="Rhea" id="RHEA-COMP:11032"/>
        <dbReference type="ChEBI" id="CHEBI:29950"/>
        <dbReference type="ChEBI" id="CHEBI:57287"/>
        <dbReference type="ChEBI" id="CHEBI:57379"/>
        <dbReference type="ChEBI" id="CHEBI:74151"/>
        <dbReference type="EC" id="2.3.1.225"/>
    </reaction>
</comment>
<comment type="subcellular location">
    <subcellularLocation>
        <location evidence="1">Membrane</location>
        <topology evidence="1">Multi-pass membrane protein</topology>
    </subcellularLocation>
</comment>